<evidence type="ECO:0000259" key="3">
    <source>
        <dbReference type="Pfam" id="PF00501"/>
    </source>
</evidence>
<dbReference type="Gene3D" id="3.40.50.12780">
    <property type="entry name" value="N-terminal domain of ligase-like"/>
    <property type="match status" value="1"/>
</dbReference>
<evidence type="ECO:0000313" key="6">
    <source>
        <dbReference type="Proteomes" id="UP000494108"/>
    </source>
</evidence>
<dbReference type="Gene3D" id="3.30.300.30">
    <property type="match status" value="1"/>
</dbReference>
<evidence type="ECO:0000313" key="5">
    <source>
        <dbReference type="EMBL" id="CAB3629741.1"/>
    </source>
</evidence>
<dbReference type="PROSITE" id="PS00455">
    <property type="entry name" value="AMP_BINDING"/>
    <property type="match status" value="1"/>
</dbReference>
<dbReference type="AlphaFoldDB" id="A0A6S6YKA0"/>
<evidence type="ECO:0000256" key="2">
    <source>
        <dbReference type="ARBA" id="ARBA00022598"/>
    </source>
</evidence>
<proteinExistence type="inferred from homology"/>
<dbReference type="InterPro" id="IPR020845">
    <property type="entry name" value="AMP-binding_CS"/>
</dbReference>
<dbReference type="Proteomes" id="UP000494108">
    <property type="component" value="Unassembled WGS sequence"/>
</dbReference>
<dbReference type="PANTHER" id="PTHR43767:SF7">
    <property type="entry name" value="MEDIUM_LONG-CHAIN-FATTY-ACID--COA LIGASE FADD8"/>
    <property type="match status" value="1"/>
</dbReference>
<dbReference type="SUPFAM" id="SSF56801">
    <property type="entry name" value="Acetyl-CoA synthetase-like"/>
    <property type="match status" value="1"/>
</dbReference>
<feature type="domain" description="AMP-dependent synthetase/ligase" evidence="3">
    <location>
        <begin position="19"/>
        <end position="375"/>
    </location>
</feature>
<dbReference type="RefSeq" id="WP_175173233.1">
    <property type="nucleotide sequence ID" value="NZ_CADIJX010000001.1"/>
</dbReference>
<dbReference type="FunFam" id="3.30.300.30:FF:000008">
    <property type="entry name" value="2,3-dihydroxybenzoate-AMP ligase"/>
    <property type="match status" value="1"/>
</dbReference>
<evidence type="ECO:0000259" key="4">
    <source>
        <dbReference type="Pfam" id="PF13193"/>
    </source>
</evidence>
<keyword evidence="6" id="KW-1185">Reference proteome</keyword>
<dbReference type="EMBL" id="CADIJX010000001">
    <property type="protein sequence ID" value="CAB3629741.1"/>
    <property type="molecule type" value="Genomic_DNA"/>
</dbReference>
<evidence type="ECO:0000256" key="1">
    <source>
        <dbReference type="ARBA" id="ARBA00006432"/>
    </source>
</evidence>
<protein>
    <submittedName>
        <fullName evidence="5">Long-chain-fatty-acid--CoA ligase</fullName>
        <ecNumber evidence="5">6.2.1.3</ecNumber>
    </submittedName>
</protein>
<dbReference type="InterPro" id="IPR045851">
    <property type="entry name" value="AMP-bd_C_sf"/>
</dbReference>
<reference evidence="5 6" key="1">
    <citation type="submission" date="2020-04" db="EMBL/GenBank/DDBJ databases">
        <authorList>
            <person name="De Canck E."/>
        </authorList>
    </citation>
    <scope>NUCLEOTIDE SEQUENCE [LARGE SCALE GENOMIC DNA]</scope>
    <source>
        <strain evidence="5 6">LMG 3431</strain>
    </source>
</reference>
<dbReference type="InterPro" id="IPR025110">
    <property type="entry name" value="AMP-bd_C"/>
</dbReference>
<accession>A0A6S6YKA0</accession>
<keyword evidence="2 5" id="KW-0436">Ligase</keyword>
<dbReference type="InterPro" id="IPR050237">
    <property type="entry name" value="ATP-dep_AMP-bd_enzyme"/>
</dbReference>
<dbReference type="EC" id="6.2.1.3" evidence="5"/>
<dbReference type="InterPro" id="IPR042099">
    <property type="entry name" value="ANL_N_sf"/>
</dbReference>
<dbReference type="PANTHER" id="PTHR43767">
    <property type="entry name" value="LONG-CHAIN-FATTY-ACID--COA LIGASE"/>
    <property type="match status" value="1"/>
</dbReference>
<organism evidence="5 6">
    <name type="scientific">Achromobacter pestifer</name>
    <dbReference type="NCBI Taxonomy" id="1353889"/>
    <lineage>
        <taxon>Bacteria</taxon>
        <taxon>Pseudomonadati</taxon>
        <taxon>Pseudomonadota</taxon>
        <taxon>Betaproteobacteria</taxon>
        <taxon>Burkholderiales</taxon>
        <taxon>Alcaligenaceae</taxon>
        <taxon>Achromobacter</taxon>
    </lineage>
</organism>
<name>A0A6S6YKA0_9BURK</name>
<gene>
    <name evidence="5" type="primary">lcfB_2</name>
    <name evidence="5" type="ORF">LMG3431_00931</name>
</gene>
<dbReference type="InterPro" id="IPR000873">
    <property type="entry name" value="AMP-dep_synth/lig_dom"/>
</dbReference>
<comment type="similarity">
    <text evidence="1">Belongs to the ATP-dependent AMP-binding enzyme family.</text>
</comment>
<dbReference type="Pfam" id="PF00501">
    <property type="entry name" value="AMP-binding"/>
    <property type="match status" value="1"/>
</dbReference>
<dbReference type="GO" id="GO:0004467">
    <property type="term" value="F:long-chain fatty acid-CoA ligase activity"/>
    <property type="evidence" value="ECO:0007669"/>
    <property type="project" value="UniProtKB-EC"/>
</dbReference>
<feature type="domain" description="AMP-binding enzyme C-terminal" evidence="4">
    <location>
        <begin position="425"/>
        <end position="500"/>
    </location>
</feature>
<dbReference type="Pfam" id="PF13193">
    <property type="entry name" value="AMP-binding_C"/>
    <property type="match status" value="1"/>
</dbReference>
<sequence length="518" mass="56172">MAHLIDCFERGLSLSASAPCFAEPDGRVLDYGTVAALSHRIANGLHAAGVGPGDKVGLLSPNHLLTFVAVLGIVRSRGIWLPVNARNSIEENLYVLARGHCAFLFLHSSFAGDLDKIRAALPDLKGLIIIDGPLPQAPGLEQWAAAQSAAPVEPEACADEVVAIRGTGGTTGTPKGVLVTHRMYTALLANWFAAMPVRETPVHLVVAPLTHAAGMVAFATLAHGGVNIVLPSPRPEAILEALERHRVTQLFCPPTVIYRLLAHPDARRWRYDALRYFVYSAAPMSAAKLQLALDVFGPVMVQCYGQAEAPFTCTTMTAEDHVAALRPGATHRLASCGRAAPFARVEIMDPQGRLLGPDQRGEIVVQGDLVMPGYYNNPEGSAQALRDGWLHTGDIGYRDADGYFYIVDRMKDLIISGGFNISPGEIEQVLWAHPLVNDCAVIGVPDEDWGEAVKAIIELKPGVQWNAEAAIAYCRSRLDGMKTPKSVEFRDELPRSQVGKVLKQQLREPYWAGRERRV</sequence>